<name>A0A7J8C2A3_ROUAE</name>
<evidence type="ECO:0000313" key="3">
    <source>
        <dbReference type="Proteomes" id="UP000593571"/>
    </source>
</evidence>
<feature type="compositionally biased region" description="Polar residues" evidence="1">
    <location>
        <begin position="1"/>
        <end position="14"/>
    </location>
</feature>
<evidence type="ECO:0000256" key="1">
    <source>
        <dbReference type="SAM" id="MobiDB-lite"/>
    </source>
</evidence>
<evidence type="ECO:0000313" key="2">
    <source>
        <dbReference type="EMBL" id="KAF6404976.1"/>
    </source>
</evidence>
<feature type="region of interest" description="Disordered" evidence="1">
    <location>
        <begin position="1"/>
        <end position="29"/>
    </location>
</feature>
<dbReference type="EMBL" id="JACASE010000015">
    <property type="protein sequence ID" value="KAF6404976.1"/>
    <property type="molecule type" value="Genomic_DNA"/>
</dbReference>
<sequence>MLHSSQMSSWSRTPDTVPDTERPHRKHVPCLWGPHRKRVPCLRGVHRPASPEIRTSLVFERWERNGTSVPFDLCLLSEQRGSCEAPRYRCCRRVRSFLFSTTDGAAVSGPVRVSRCPRGRGARQRPHYGLTQTPSVPRCRLRSRRWNAGRPLSFSC</sequence>
<gene>
    <name evidence="2" type="ORF">HJG63_009305</name>
</gene>
<dbReference type="Proteomes" id="UP000593571">
    <property type="component" value="Unassembled WGS sequence"/>
</dbReference>
<keyword evidence="3" id="KW-1185">Reference proteome</keyword>
<organism evidence="2 3">
    <name type="scientific">Rousettus aegyptiacus</name>
    <name type="common">Egyptian fruit bat</name>
    <name type="synonym">Pteropus aegyptiacus</name>
    <dbReference type="NCBI Taxonomy" id="9407"/>
    <lineage>
        <taxon>Eukaryota</taxon>
        <taxon>Metazoa</taxon>
        <taxon>Chordata</taxon>
        <taxon>Craniata</taxon>
        <taxon>Vertebrata</taxon>
        <taxon>Euteleostomi</taxon>
        <taxon>Mammalia</taxon>
        <taxon>Eutheria</taxon>
        <taxon>Laurasiatheria</taxon>
        <taxon>Chiroptera</taxon>
        <taxon>Yinpterochiroptera</taxon>
        <taxon>Pteropodoidea</taxon>
        <taxon>Pteropodidae</taxon>
        <taxon>Rousettinae</taxon>
        <taxon>Rousettus</taxon>
    </lineage>
</organism>
<comment type="caution">
    <text evidence="2">The sequence shown here is derived from an EMBL/GenBank/DDBJ whole genome shotgun (WGS) entry which is preliminary data.</text>
</comment>
<protein>
    <submittedName>
        <fullName evidence="2">Uncharacterized protein</fullName>
    </submittedName>
</protein>
<proteinExistence type="predicted"/>
<dbReference type="AlphaFoldDB" id="A0A7J8C2A3"/>
<reference evidence="2 3" key="1">
    <citation type="journal article" date="2020" name="Nature">
        <title>Six reference-quality genomes reveal evolution of bat adaptations.</title>
        <authorList>
            <person name="Jebb D."/>
            <person name="Huang Z."/>
            <person name="Pippel M."/>
            <person name="Hughes G.M."/>
            <person name="Lavrichenko K."/>
            <person name="Devanna P."/>
            <person name="Winkler S."/>
            <person name="Jermiin L.S."/>
            <person name="Skirmuntt E.C."/>
            <person name="Katzourakis A."/>
            <person name="Burkitt-Gray L."/>
            <person name="Ray D.A."/>
            <person name="Sullivan K.A.M."/>
            <person name="Roscito J.G."/>
            <person name="Kirilenko B.M."/>
            <person name="Davalos L.M."/>
            <person name="Corthals A.P."/>
            <person name="Power M.L."/>
            <person name="Jones G."/>
            <person name="Ransome R.D."/>
            <person name="Dechmann D.K.N."/>
            <person name="Locatelli A.G."/>
            <person name="Puechmaille S.J."/>
            <person name="Fedrigo O."/>
            <person name="Jarvis E.D."/>
            <person name="Hiller M."/>
            <person name="Vernes S.C."/>
            <person name="Myers E.W."/>
            <person name="Teeling E.C."/>
        </authorList>
    </citation>
    <scope>NUCLEOTIDE SEQUENCE [LARGE SCALE GENOMIC DNA]</scope>
    <source>
        <strain evidence="2">MRouAeg1</strain>
        <tissue evidence="2">Muscle</tissue>
    </source>
</reference>
<accession>A0A7J8C2A3</accession>